<comment type="caution">
    <text evidence="11">The sequence shown here is derived from an EMBL/GenBank/DDBJ whole genome shotgun (WGS) entry which is preliminary data.</text>
</comment>
<evidence type="ECO:0000256" key="1">
    <source>
        <dbReference type="ARBA" id="ARBA00001946"/>
    </source>
</evidence>
<evidence type="ECO:0000256" key="10">
    <source>
        <dbReference type="ARBA" id="ARBA00048540"/>
    </source>
</evidence>
<evidence type="ECO:0000256" key="8">
    <source>
        <dbReference type="ARBA" id="ARBA00022842"/>
    </source>
</evidence>
<keyword evidence="7" id="KW-0274">FAD</keyword>
<dbReference type="InterPro" id="IPR024932">
    <property type="entry name" value="ApbE"/>
</dbReference>
<protein>
    <recommendedName>
        <fullName evidence="3">FAD:protein FMN transferase</fullName>
        <ecNumber evidence="2">2.7.1.180</ecNumber>
    </recommendedName>
    <alternativeName>
        <fullName evidence="9">Flavin transferase</fullName>
    </alternativeName>
</protein>
<dbReference type="GO" id="GO:0046872">
    <property type="term" value="F:metal ion binding"/>
    <property type="evidence" value="ECO:0007669"/>
    <property type="project" value="UniProtKB-KW"/>
</dbReference>
<keyword evidence="12" id="KW-1185">Reference proteome</keyword>
<accession>A0A540WE68</accession>
<dbReference type="AlphaFoldDB" id="A0A540WE68"/>
<dbReference type="GO" id="GO:0016740">
    <property type="term" value="F:transferase activity"/>
    <property type="evidence" value="ECO:0007669"/>
    <property type="project" value="UniProtKB-KW"/>
</dbReference>
<comment type="catalytic activity">
    <reaction evidence="10">
        <text>L-threonyl-[protein] + FAD = FMN-L-threonyl-[protein] + AMP + H(+)</text>
        <dbReference type="Rhea" id="RHEA:36847"/>
        <dbReference type="Rhea" id="RHEA-COMP:11060"/>
        <dbReference type="Rhea" id="RHEA-COMP:11061"/>
        <dbReference type="ChEBI" id="CHEBI:15378"/>
        <dbReference type="ChEBI" id="CHEBI:30013"/>
        <dbReference type="ChEBI" id="CHEBI:57692"/>
        <dbReference type="ChEBI" id="CHEBI:74257"/>
        <dbReference type="ChEBI" id="CHEBI:456215"/>
        <dbReference type="EC" id="2.7.1.180"/>
    </reaction>
</comment>
<dbReference type="PANTHER" id="PTHR30040">
    <property type="entry name" value="THIAMINE BIOSYNTHESIS LIPOPROTEIN APBE"/>
    <property type="match status" value="1"/>
</dbReference>
<dbReference type="OrthoDB" id="9778595at2"/>
<dbReference type="InterPro" id="IPR003374">
    <property type="entry name" value="ApbE-like_sf"/>
</dbReference>
<dbReference type="EMBL" id="VIGB01000003">
    <property type="protein sequence ID" value="TQF07330.1"/>
    <property type="molecule type" value="Genomic_DNA"/>
</dbReference>
<dbReference type="Pfam" id="PF02424">
    <property type="entry name" value="ApbE"/>
    <property type="match status" value="2"/>
</dbReference>
<evidence type="ECO:0000256" key="5">
    <source>
        <dbReference type="ARBA" id="ARBA00022679"/>
    </source>
</evidence>
<dbReference type="SUPFAM" id="SSF143631">
    <property type="entry name" value="ApbE-like"/>
    <property type="match status" value="1"/>
</dbReference>
<proteinExistence type="predicted"/>
<evidence type="ECO:0000256" key="4">
    <source>
        <dbReference type="ARBA" id="ARBA00022630"/>
    </source>
</evidence>
<evidence type="ECO:0000256" key="6">
    <source>
        <dbReference type="ARBA" id="ARBA00022723"/>
    </source>
</evidence>
<evidence type="ECO:0000256" key="7">
    <source>
        <dbReference type="ARBA" id="ARBA00022827"/>
    </source>
</evidence>
<evidence type="ECO:0000256" key="9">
    <source>
        <dbReference type="ARBA" id="ARBA00031306"/>
    </source>
</evidence>
<comment type="cofactor">
    <cofactor evidence="1">
        <name>Mg(2+)</name>
        <dbReference type="ChEBI" id="CHEBI:18420"/>
    </cofactor>
</comment>
<dbReference type="PANTHER" id="PTHR30040:SF2">
    <property type="entry name" value="FAD:PROTEIN FMN TRANSFERASE"/>
    <property type="match status" value="1"/>
</dbReference>
<reference evidence="11 12" key="1">
    <citation type="submission" date="2019-06" db="EMBL/GenBank/DDBJ databases">
        <title>Description of Kitasatospora acidophila sp. nov. isolated from pine grove soil, and reclassification of Streptomyces novaecaesareae to Kitasatospora novaeceasareae comb. nov.</title>
        <authorList>
            <person name="Kim M.J."/>
        </authorList>
    </citation>
    <scope>NUCLEOTIDE SEQUENCE [LARGE SCALE GENOMIC DNA]</scope>
    <source>
        <strain evidence="11 12">MMS16-CNU292</strain>
    </source>
</reference>
<organism evidence="11 12">
    <name type="scientific">Kitasatospora acidiphila</name>
    <dbReference type="NCBI Taxonomy" id="2567942"/>
    <lineage>
        <taxon>Bacteria</taxon>
        <taxon>Bacillati</taxon>
        <taxon>Actinomycetota</taxon>
        <taxon>Actinomycetes</taxon>
        <taxon>Kitasatosporales</taxon>
        <taxon>Streptomycetaceae</taxon>
        <taxon>Kitasatospora</taxon>
    </lineage>
</organism>
<keyword evidence="6" id="KW-0479">Metal-binding</keyword>
<name>A0A540WE68_9ACTN</name>
<dbReference type="Proteomes" id="UP000319103">
    <property type="component" value="Unassembled WGS sequence"/>
</dbReference>
<keyword evidence="8" id="KW-0460">Magnesium</keyword>
<evidence type="ECO:0000256" key="2">
    <source>
        <dbReference type="ARBA" id="ARBA00011955"/>
    </source>
</evidence>
<keyword evidence="4" id="KW-0285">Flavoprotein</keyword>
<keyword evidence="5 11" id="KW-0808">Transferase</keyword>
<evidence type="ECO:0000313" key="11">
    <source>
        <dbReference type="EMBL" id="TQF07330.1"/>
    </source>
</evidence>
<sequence>MGTVVSFAVANADDLALLAAPIAELHRLDRLFSTYRPDSDISRLDRGELTVDQCDPLVAEVLAHCREVAAESNGWFTYRPGGRLDPSGWVKGWAVERASTLLTSAGFPDHTVTGGGDVQARGHSTPGRPWRVGVADPQHSDQLVAILSADHDFAVATSGTTERGAHILDPHTGRPASGLLSLTVIGPTLARTDAYATAGFAMGPRRALPWLTSLPGYEALAVLPNGTRLGTPGLARYLAPA</sequence>
<gene>
    <name evidence="11" type="ORF">E6W39_13895</name>
</gene>
<dbReference type="Gene3D" id="3.10.520.10">
    <property type="entry name" value="ApbE-like domains"/>
    <property type="match status" value="2"/>
</dbReference>
<dbReference type="EC" id="2.7.1.180" evidence="2"/>
<evidence type="ECO:0000256" key="3">
    <source>
        <dbReference type="ARBA" id="ARBA00016337"/>
    </source>
</evidence>
<evidence type="ECO:0000313" key="12">
    <source>
        <dbReference type="Proteomes" id="UP000319103"/>
    </source>
</evidence>